<proteinExistence type="predicted"/>
<accession>A0AAV1S1K7</accession>
<name>A0AAV1S1K7_9ROSI</name>
<sequence length="122" mass="13441">MLTPLLIGRLLGSTQPKNTWNLLIQARVIAGSSLGRRSRRLQEVKGFQTRAGGVMPKVLNELCRAYEICSKNFFDADCSIISSALPSGIDFNLEISTIKQKEAAGEDEGLSEGDDQQWRSLN</sequence>
<dbReference type="AlphaFoldDB" id="A0AAV1S1K7"/>
<feature type="region of interest" description="Disordered" evidence="1">
    <location>
        <begin position="101"/>
        <end position="122"/>
    </location>
</feature>
<reference evidence="2 3" key="1">
    <citation type="submission" date="2024-01" db="EMBL/GenBank/DDBJ databases">
        <authorList>
            <person name="Waweru B."/>
        </authorList>
    </citation>
    <scope>NUCLEOTIDE SEQUENCE [LARGE SCALE GENOMIC DNA]</scope>
</reference>
<gene>
    <name evidence="2" type="ORF">DCAF_LOCUS17892</name>
</gene>
<dbReference type="Proteomes" id="UP001314170">
    <property type="component" value="Unassembled WGS sequence"/>
</dbReference>
<keyword evidence="3" id="KW-1185">Reference proteome</keyword>
<organism evidence="2 3">
    <name type="scientific">Dovyalis caffra</name>
    <dbReference type="NCBI Taxonomy" id="77055"/>
    <lineage>
        <taxon>Eukaryota</taxon>
        <taxon>Viridiplantae</taxon>
        <taxon>Streptophyta</taxon>
        <taxon>Embryophyta</taxon>
        <taxon>Tracheophyta</taxon>
        <taxon>Spermatophyta</taxon>
        <taxon>Magnoliopsida</taxon>
        <taxon>eudicotyledons</taxon>
        <taxon>Gunneridae</taxon>
        <taxon>Pentapetalae</taxon>
        <taxon>rosids</taxon>
        <taxon>fabids</taxon>
        <taxon>Malpighiales</taxon>
        <taxon>Salicaceae</taxon>
        <taxon>Flacourtieae</taxon>
        <taxon>Dovyalis</taxon>
    </lineage>
</organism>
<evidence type="ECO:0000313" key="2">
    <source>
        <dbReference type="EMBL" id="CAK7344658.1"/>
    </source>
</evidence>
<evidence type="ECO:0000313" key="3">
    <source>
        <dbReference type="Proteomes" id="UP001314170"/>
    </source>
</evidence>
<protein>
    <submittedName>
        <fullName evidence="2">Uncharacterized protein</fullName>
    </submittedName>
</protein>
<evidence type="ECO:0000256" key="1">
    <source>
        <dbReference type="SAM" id="MobiDB-lite"/>
    </source>
</evidence>
<dbReference type="EMBL" id="CAWUPB010001164">
    <property type="protein sequence ID" value="CAK7344658.1"/>
    <property type="molecule type" value="Genomic_DNA"/>
</dbReference>
<feature type="compositionally biased region" description="Acidic residues" evidence="1">
    <location>
        <begin position="105"/>
        <end position="115"/>
    </location>
</feature>
<comment type="caution">
    <text evidence="2">The sequence shown here is derived from an EMBL/GenBank/DDBJ whole genome shotgun (WGS) entry which is preliminary data.</text>
</comment>